<accession>Q1EC39</accession>
<sequence>PSGWHVTSLPLVVILSPSTDFDLLNHERPVQLPQPAVGHPAADLHLCLPALALPQLDRPQQDRIHGHLLEAGKDWGAQVAVGRSRLPDHGLHRSLLELSSCIPHPLQEPNGTID</sequence>
<reference evidence="1" key="1">
    <citation type="submission" date="2006-06" db="EMBL/GenBank/DDBJ databases">
        <authorList>
            <person name="Stapleton M."/>
            <person name="Carlson J."/>
            <person name="Chavez C."/>
            <person name="Frise E."/>
            <person name="George R."/>
            <person name="Pacleb J."/>
            <person name="Park S."/>
            <person name="Wan K."/>
            <person name="Yu C."/>
            <person name="Celniker S."/>
        </authorList>
    </citation>
    <scope>NUCLEOTIDE SEQUENCE</scope>
</reference>
<feature type="non-terminal residue" evidence="1">
    <location>
        <position position="1"/>
    </location>
</feature>
<dbReference type="AlphaFoldDB" id="Q1EC39"/>
<proteinExistence type="evidence at transcript level"/>
<dbReference type="EMBL" id="BT025895">
    <property type="protein sequence ID" value="ABG02139.1"/>
    <property type="molecule type" value="mRNA"/>
</dbReference>
<evidence type="ECO:0000313" key="1">
    <source>
        <dbReference type="EMBL" id="ABG02139.1"/>
    </source>
</evidence>
<organism evidence="1">
    <name type="scientific">Drosophila melanogaster</name>
    <name type="common">Fruit fly</name>
    <dbReference type="NCBI Taxonomy" id="7227"/>
    <lineage>
        <taxon>Eukaryota</taxon>
        <taxon>Metazoa</taxon>
        <taxon>Ecdysozoa</taxon>
        <taxon>Arthropoda</taxon>
        <taxon>Hexapoda</taxon>
        <taxon>Insecta</taxon>
        <taxon>Pterygota</taxon>
        <taxon>Neoptera</taxon>
        <taxon>Endopterygota</taxon>
        <taxon>Diptera</taxon>
        <taxon>Brachycera</taxon>
        <taxon>Muscomorpha</taxon>
        <taxon>Ephydroidea</taxon>
        <taxon>Drosophilidae</taxon>
        <taxon>Drosophila</taxon>
        <taxon>Sophophora</taxon>
    </lineage>
</organism>
<name>Q1EC39_DROME</name>
<protein>
    <submittedName>
        <fullName evidence="1">IP03267p</fullName>
    </submittedName>
</protein>